<sequence>MMKKHLLYILLFTVALGSCKKDTTEPIIGNVDERLSGTLAEYQTQLISAQFGWKGYLLTDNETPATFLFSFTDKNRTTMSADYSPAPAESSYRLKALQRPTLLFDSYSTLHLLADPTPSVLGGEVAGGYFSDFEFAFLSSSADTIKLEGTFNKSKLILVRSKSAAESAAIFTSVQNVSAVASKLRTYFKRTTIGGVECEVKLDGGAQIISFSYLDGANLKTVSSNFYVSGTTIALYNPLIIGTTTVTKLDGVGFDTASGFINASVSGTAIQIKEAIAPLKLDVTAAQRWYTQMSFNFNGCWVSDMAFHANGVDDFCNFRNVPSYSGLWYAGAAVFGGTGATEGIITFLTTNSFGSPYALSKVPFAVNAGIAKFTLNGSGGTFTGTTAVAQAMTAARSILYGGATAGSSQDWYLIPTSDDGKRYDMVRVSDAQAWISWRPR</sequence>
<reference evidence="2" key="1">
    <citation type="journal article" date="2019" name="Int. J. Syst. Evol. Microbiol.">
        <title>The Global Catalogue of Microorganisms (GCM) 10K type strain sequencing project: providing services to taxonomists for standard genome sequencing and annotation.</title>
        <authorList>
            <consortium name="The Broad Institute Genomics Platform"/>
            <consortium name="The Broad Institute Genome Sequencing Center for Infectious Disease"/>
            <person name="Wu L."/>
            <person name="Ma J."/>
        </authorList>
    </citation>
    <scope>NUCLEOTIDE SEQUENCE [LARGE SCALE GENOMIC DNA]</scope>
    <source>
        <strain evidence="2">JCM 17626</strain>
    </source>
</reference>
<protein>
    <recommendedName>
        <fullName evidence="3">DUF4302 domain-containing protein</fullName>
    </recommendedName>
</protein>
<organism evidence="1 2">
    <name type="scientific">Pedobacter jeongneungensis</name>
    <dbReference type="NCBI Taxonomy" id="947309"/>
    <lineage>
        <taxon>Bacteria</taxon>
        <taxon>Pseudomonadati</taxon>
        <taxon>Bacteroidota</taxon>
        <taxon>Sphingobacteriia</taxon>
        <taxon>Sphingobacteriales</taxon>
        <taxon>Sphingobacteriaceae</taxon>
        <taxon>Pedobacter</taxon>
    </lineage>
</organism>
<dbReference type="EMBL" id="BAABBY010000008">
    <property type="protein sequence ID" value="GAA4208916.1"/>
    <property type="molecule type" value="Genomic_DNA"/>
</dbReference>
<dbReference type="RefSeq" id="WP_344852591.1">
    <property type="nucleotide sequence ID" value="NZ_BAABBY010000008.1"/>
</dbReference>
<evidence type="ECO:0008006" key="3">
    <source>
        <dbReference type="Google" id="ProtNLM"/>
    </source>
</evidence>
<dbReference type="Pfam" id="PF14135">
    <property type="entry name" value="DUF4302"/>
    <property type="match status" value="1"/>
</dbReference>
<dbReference type="PROSITE" id="PS51257">
    <property type="entry name" value="PROKAR_LIPOPROTEIN"/>
    <property type="match status" value="1"/>
</dbReference>
<keyword evidence="2" id="KW-1185">Reference proteome</keyword>
<proteinExistence type="predicted"/>
<comment type="caution">
    <text evidence="1">The sequence shown here is derived from an EMBL/GenBank/DDBJ whole genome shotgun (WGS) entry which is preliminary data.</text>
</comment>
<evidence type="ECO:0000313" key="2">
    <source>
        <dbReference type="Proteomes" id="UP001501772"/>
    </source>
</evidence>
<name>A0ABP8BKU9_9SPHI</name>
<dbReference type="InterPro" id="IPR025396">
    <property type="entry name" value="DUF4302"/>
</dbReference>
<gene>
    <name evidence="1" type="ORF">GCM10022289_33530</name>
</gene>
<accession>A0ABP8BKU9</accession>
<dbReference type="Proteomes" id="UP001501772">
    <property type="component" value="Unassembled WGS sequence"/>
</dbReference>
<evidence type="ECO:0000313" key="1">
    <source>
        <dbReference type="EMBL" id="GAA4208916.1"/>
    </source>
</evidence>